<dbReference type="EMBL" id="JACHJU010000002">
    <property type="protein sequence ID" value="MBB4941721.1"/>
    <property type="molecule type" value="Genomic_DNA"/>
</dbReference>
<accession>A0A7W7S0M6</accession>
<dbReference type="Proteomes" id="UP000534286">
    <property type="component" value="Unassembled WGS sequence"/>
</dbReference>
<reference evidence="1 2" key="1">
    <citation type="submission" date="2020-08" db="EMBL/GenBank/DDBJ databases">
        <title>Sequencing the genomes of 1000 actinobacteria strains.</title>
        <authorList>
            <person name="Klenk H.-P."/>
        </authorList>
    </citation>
    <scope>NUCLEOTIDE SEQUENCE [LARGE SCALE GENOMIC DNA]</scope>
    <source>
        <strain evidence="1 2">DSM 43023</strain>
    </source>
</reference>
<evidence type="ECO:0000313" key="1">
    <source>
        <dbReference type="EMBL" id="MBB4941721.1"/>
    </source>
</evidence>
<sequence>MILPELMTLLGDKSWWPSRAVLRARAAAAQEPLTMSILVVR</sequence>
<evidence type="ECO:0000313" key="2">
    <source>
        <dbReference type="Proteomes" id="UP000534286"/>
    </source>
</evidence>
<dbReference type="RefSeq" id="WP_281391056.1">
    <property type="nucleotide sequence ID" value="NZ_BAABEK010000064.1"/>
</dbReference>
<proteinExistence type="predicted"/>
<name>A0A7W7S0M6_9ACTN</name>
<comment type="caution">
    <text evidence="1">The sequence shown here is derived from an EMBL/GenBank/DDBJ whole genome shotgun (WGS) entry which is preliminary data.</text>
</comment>
<gene>
    <name evidence="1" type="ORF">FHR32_006098</name>
</gene>
<protein>
    <submittedName>
        <fullName evidence="1">Uncharacterized protein</fullName>
    </submittedName>
</protein>
<organism evidence="1 2">
    <name type="scientific">Streptosporangium album</name>
    <dbReference type="NCBI Taxonomy" id="47479"/>
    <lineage>
        <taxon>Bacteria</taxon>
        <taxon>Bacillati</taxon>
        <taxon>Actinomycetota</taxon>
        <taxon>Actinomycetes</taxon>
        <taxon>Streptosporangiales</taxon>
        <taxon>Streptosporangiaceae</taxon>
        <taxon>Streptosporangium</taxon>
    </lineage>
</organism>
<keyword evidence="2" id="KW-1185">Reference proteome</keyword>
<dbReference type="AlphaFoldDB" id="A0A7W7S0M6"/>